<dbReference type="Proteomes" id="UP000002258">
    <property type="component" value="Chromosome 1"/>
</dbReference>
<dbReference type="PROSITE" id="PS51038">
    <property type="entry name" value="BAH"/>
    <property type="match status" value="1"/>
</dbReference>
<dbReference type="STRING" id="322104.A3GF32"/>
<evidence type="ECO:0000259" key="6">
    <source>
        <dbReference type="PROSITE" id="PS50016"/>
    </source>
</evidence>
<feature type="compositionally biased region" description="Low complexity" evidence="5">
    <location>
        <begin position="59"/>
        <end position="77"/>
    </location>
</feature>
<dbReference type="eggNOG" id="KOG0955">
    <property type="taxonomic scope" value="Eukaryota"/>
</dbReference>
<feature type="compositionally biased region" description="Basic and acidic residues" evidence="5">
    <location>
        <begin position="862"/>
        <end position="877"/>
    </location>
</feature>
<dbReference type="InterPro" id="IPR043151">
    <property type="entry name" value="BAH_sf"/>
</dbReference>
<feature type="domain" description="PHD-type" evidence="6">
    <location>
        <begin position="1002"/>
        <end position="1059"/>
    </location>
</feature>
<dbReference type="SMART" id="SM00249">
    <property type="entry name" value="PHD"/>
    <property type="match status" value="3"/>
</dbReference>
<dbReference type="SMART" id="SM00439">
    <property type="entry name" value="BAH"/>
    <property type="match status" value="1"/>
</dbReference>
<dbReference type="InterPro" id="IPR013083">
    <property type="entry name" value="Znf_RING/FYVE/PHD"/>
</dbReference>
<gene>
    <name evidence="8" type="primary">SNT2</name>
    <name evidence="8" type="ORF">PICST_51175</name>
</gene>
<feature type="compositionally biased region" description="Low complexity" evidence="5">
    <location>
        <begin position="29"/>
        <end position="44"/>
    </location>
</feature>
<sequence length="1442" mass="163676">MSSRPKRKATINKSYSDTLEDYPIEELSKSSSASSITSLVSNNSSRRKPMKRTSSAVDVTSSNGNSSSSVSTPKASSKPQMPHNWQPPVSVADYFSQKLDLTDAYIDLSIQTLYCPRHENVHFISDRSNSSNGKRKNSKKPLFKLQKGDYIYMVSEPPGEPYYIARIMGFKLKDKSHGHDEHLEHEEAHRIGNGNSATAIVDANGYCFQVQWFYRPRDISKTTSDSRLLFASMHTDTCPLLSFRGIVTVEHKQDIEDRFGSQNESSSNNTKKSTSPPNVSALESYIQNPNCFYFDKLFDRYMIKFYDIFSTRNLLQYTTVENSKSKNFLIALNKRFEFIFVEGTRAKSFVNTFSSTSCNCEHCGQWCSSTQDSINCVECGKFYHMLCLDPPLLKRPSRGFSWSCAACTKRHDIEYHKKKMLMLSHDNKSSNASQLTKELDALKSAIIEDTESTPGGEDDETQIILPKFETMAIDFLLNDADLTLEQRRLKEEWPMRYLGMHARLEDGVDIDDRSPYPRASTRLGAKHQATNIPEFYDHPIEYYDVDKPNSKKVKSNGKKNNHDNKEPMEKLVVPDEYKDLSPKEYPQWLQPRPKGYVERGVDDGEGMTCTLLWKSSDVDVENNFEKLDSYIQRCEPIATRLNMLSTSPNFMDSVVNAYMRYDGDVDRAYDEIMKLTRKTLKEPTFTKEEVKRFESGVKEFGSELYPVFGDSVIALCFRCAKLWRRYAVVWEDPNEVEKKNTKTSGWKKKVEPELISDSVAILEEAETQGATLSYAFDYESESSLTAAVFERSVTPSGKVEQKIITKKKVKPEYVNAVKEEKEETKTMNKKRKTSTATSTTSKNPKTANGKTSKTASAVSKSRSKEKPETETKIKAENEGDEALDEKPTKGVKSRKRKQETIESNLVEKEVLISQQTTKKQRKHANSMASKIFNPIFSVDYNPPASTLTTKIDKKLYPNLSKNSLENIIKNYRTRQLLDLTSQLQVLTVPHLTSVELPFQTHDRKCCVCREHDTAENSKLEMLICSNCGVNIHSSCAGIAIPEGAQKPVKQWLCEPCVNDLKPFNSTVYSCSMCLAKESNYELSMLGSPLVRPDFLKPIYESGKWCHLLCAIFNHDLISFRPSTTTSNSSKRIIKEDVSDMRAMVDAIYSGIHIESVSKVFIQNYRSTCGICQSRNGSMVKCDLCDDNIKYHLTCAQDTPNFKLGFKLVAPVNEKDHQIVKVGNVVGKLKPILVCPKHDQSTSTVANLRSIGKRVFGVNKDEPKPLIQLFLEDAVKNNTIKLTGPQLRSKSYIENYNLFRGESEFNRQNSLLSLHNEQSEKICSACNTRTSPMWWNKERTSQAKIEQIESNGPQSKEVYLCQSCYHNNDDDDKNETDDTEEGESLIDVLRKPMSAEHYGIRNEKDRLSDIYVSKLLQEKTPAKESSSSGETTRSKISLGDILS</sequence>
<dbReference type="KEGG" id="pic:PICST_51175"/>
<evidence type="ECO:0000256" key="3">
    <source>
        <dbReference type="ARBA" id="ARBA00022833"/>
    </source>
</evidence>
<keyword evidence="9" id="KW-1185">Reference proteome</keyword>
<evidence type="ECO:0000256" key="5">
    <source>
        <dbReference type="SAM" id="MobiDB-lite"/>
    </source>
</evidence>
<dbReference type="Pfam" id="PF00628">
    <property type="entry name" value="PHD"/>
    <property type="match status" value="1"/>
</dbReference>
<dbReference type="InterPro" id="IPR029617">
    <property type="entry name" value="Snt2"/>
</dbReference>
<feature type="domain" description="BAH" evidence="7">
    <location>
        <begin position="143"/>
        <end position="309"/>
    </location>
</feature>
<reference evidence="8 9" key="1">
    <citation type="journal article" date="2007" name="Nat. Biotechnol.">
        <title>Genome sequence of the lignocellulose-bioconverting and xylose-fermenting yeast Pichia stipitis.</title>
        <authorList>
            <person name="Jeffries T.W."/>
            <person name="Grigoriev I.V."/>
            <person name="Grimwood J."/>
            <person name="Laplaza J.M."/>
            <person name="Aerts A."/>
            <person name="Salamov A."/>
            <person name="Schmutz J."/>
            <person name="Lindquist E."/>
            <person name="Dehal P."/>
            <person name="Shapiro H."/>
            <person name="Jin Y.S."/>
            <person name="Passoth V."/>
            <person name="Richardson P.M."/>
        </authorList>
    </citation>
    <scope>NUCLEOTIDE SEQUENCE [LARGE SCALE GENOMIC DNA]</scope>
    <source>
        <strain evidence="9">ATCC 58785 / CBS 6054 / NBRC 10063 / NRRL Y-11545</strain>
    </source>
</reference>
<dbReference type="HOGENOM" id="CLU_001514_2_0_1"/>
<evidence type="ECO:0000256" key="2">
    <source>
        <dbReference type="ARBA" id="ARBA00022771"/>
    </source>
</evidence>
<feature type="region of interest" description="Disordered" evidence="5">
    <location>
        <begin position="818"/>
        <end position="898"/>
    </location>
</feature>
<feature type="compositionally biased region" description="Polar residues" evidence="5">
    <location>
        <begin position="1422"/>
        <end position="1434"/>
    </location>
</feature>
<evidence type="ECO:0000313" key="8">
    <source>
        <dbReference type="EMBL" id="EAZ63686.2"/>
    </source>
</evidence>
<dbReference type="GO" id="GO:0004842">
    <property type="term" value="F:ubiquitin-protein transferase activity"/>
    <property type="evidence" value="ECO:0007669"/>
    <property type="project" value="TreeGrafter"/>
</dbReference>
<dbReference type="GO" id="GO:0003682">
    <property type="term" value="F:chromatin binding"/>
    <property type="evidence" value="ECO:0007669"/>
    <property type="project" value="InterPro"/>
</dbReference>
<dbReference type="PANTHER" id="PTHR47672">
    <property type="entry name" value="E3 UBIQUITIN-PROTEIN LIGASE SNT2"/>
    <property type="match status" value="1"/>
</dbReference>
<feature type="region of interest" description="Disordered" evidence="5">
    <location>
        <begin position="1416"/>
        <end position="1442"/>
    </location>
</feature>
<dbReference type="InterPro" id="IPR019787">
    <property type="entry name" value="Znf_PHD-finger"/>
</dbReference>
<dbReference type="InterPro" id="IPR011011">
    <property type="entry name" value="Znf_FYVE_PHD"/>
</dbReference>
<feature type="region of interest" description="Disordered" evidence="5">
    <location>
        <begin position="22"/>
        <end position="85"/>
    </location>
</feature>
<dbReference type="GeneID" id="4850881"/>
<accession>A3GF32</accession>
<feature type="region of interest" description="Disordered" evidence="5">
    <location>
        <begin position="546"/>
        <end position="566"/>
    </location>
</feature>
<evidence type="ECO:0000313" key="9">
    <source>
        <dbReference type="Proteomes" id="UP000002258"/>
    </source>
</evidence>
<evidence type="ECO:0000259" key="7">
    <source>
        <dbReference type="PROSITE" id="PS51038"/>
    </source>
</evidence>
<dbReference type="PROSITE" id="PS50016">
    <property type="entry name" value="ZF_PHD_2"/>
    <property type="match status" value="2"/>
</dbReference>
<dbReference type="PANTHER" id="PTHR47672:SF1">
    <property type="entry name" value="E3 UBIQUITIN-PROTEIN LIGASE SNT2"/>
    <property type="match status" value="1"/>
</dbReference>
<dbReference type="InterPro" id="IPR001025">
    <property type="entry name" value="BAH_dom"/>
</dbReference>
<dbReference type="SUPFAM" id="SSF57903">
    <property type="entry name" value="FYVE/PHD zinc finger"/>
    <property type="match status" value="2"/>
</dbReference>
<feature type="compositionally biased region" description="Low complexity" evidence="5">
    <location>
        <begin position="834"/>
        <end position="860"/>
    </location>
</feature>
<dbReference type="GO" id="GO:0048189">
    <property type="term" value="C:Lid2 complex"/>
    <property type="evidence" value="ECO:0007669"/>
    <property type="project" value="TreeGrafter"/>
</dbReference>
<dbReference type="OrthoDB" id="336088at2759"/>
<feature type="compositionally biased region" description="Low complexity" evidence="5">
    <location>
        <begin position="265"/>
        <end position="278"/>
    </location>
</feature>
<dbReference type="CDD" id="cd15497">
    <property type="entry name" value="PHD1_Snt2p_like"/>
    <property type="match status" value="1"/>
</dbReference>
<evidence type="ECO:0000256" key="4">
    <source>
        <dbReference type="PROSITE-ProRule" id="PRU00146"/>
    </source>
</evidence>
<organism evidence="8 9">
    <name type="scientific">Scheffersomyces stipitis (strain ATCC 58785 / CBS 6054 / NBRC 10063 / NRRL Y-11545)</name>
    <name type="common">Yeast</name>
    <name type="synonym">Pichia stipitis</name>
    <dbReference type="NCBI Taxonomy" id="322104"/>
    <lineage>
        <taxon>Eukaryota</taxon>
        <taxon>Fungi</taxon>
        <taxon>Dikarya</taxon>
        <taxon>Ascomycota</taxon>
        <taxon>Saccharomycotina</taxon>
        <taxon>Pichiomycetes</taxon>
        <taxon>Debaryomycetaceae</taxon>
        <taxon>Scheffersomyces</taxon>
    </lineage>
</organism>
<feature type="domain" description="PHD-type" evidence="6">
    <location>
        <begin position="357"/>
        <end position="410"/>
    </location>
</feature>
<dbReference type="Pfam" id="PF01426">
    <property type="entry name" value="BAH"/>
    <property type="match status" value="1"/>
</dbReference>
<keyword evidence="3" id="KW-0862">Zinc</keyword>
<keyword evidence="1" id="KW-0479">Metal-binding</keyword>
<comment type="caution">
    <text evidence="8">The sequence shown here is derived from an EMBL/GenBank/DDBJ whole genome shotgun (WGS) entry which is preliminary data.</text>
</comment>
<proteinExistence type="predicted"/>
<dbReference type="InParanoid" id="A3GF32"/>
<dbReference type="OMA" id="WVMDEPP"/>
<dbReference type="RefSeq" id="XP_001387709.2">
    <property type="nucleotide sequence ID" value="XM_001387672.1"/>
</dbReference>
<dbReference type="Gene3D" id="2.30.30.490">
    <property type="match status" value="1"/>
</dbReference>
<name>A3GF32_PICST</name>
<dbReference type="Gene3D" id="3.30.40.10">
    <property type="entry name" value="Zinc/RING finger domain, C3HC4 (zinc finger)"/>
    <property type="match status" value="1"/>
</dbReference>
<dbReference type="InterPro" id="IPR001965">
    <property type="entry name" value="Znf_PHD"/>
</dbReference>
<dbReference type="EMBL" id="AAVQ01000001">
    <property type="protein sequence ID" value="EAZ63686.2"/>
    <property type="molecule type" value="Genomic_DNA"/>
</dbReference>
<feature type="region of interest" description="Disordered" evidence="5">
    <location>
        <begin position="258"/>
        <end position="279"/>
    </location>
</feature>
<dbReference type="GO" id="GO:0036205">
    <property type="term" value="P:histone catabolic process"/>
    <property type="evidence" value="ECO:0007669"/>
    <property type="project" value="TreeGrafter"/>
</dbReference>
<keyword evidence="2 4" id="KW-0863">Zinc-finger</keyword>
<dbReference type="FunCoup" id="A3GF32">
    <property type="interactions" value="62"/>
</dbReference>
<dbReference type="Gene3D" id="2.30.30.1150">
    <property type="match status" value="1"/>
</dbReference>
<evidence type="ECO:0000256" key="1">
    <source>
        <dbReference type="ARBA" id="ARBA00022723"/>
    </source>
</evidence>
<feature type="compositionally biased region" description="Basic residues" evidence="5">
    <location>
        <begin position="550"/>
        <end position="559"/>
    </location>
</feature>
<dbReference type="GO" id="GO:0008270">
    <property type="term" value="F:zinc ion binding"/>
    <property type="evidence" value="ECO:0007669"/>
    <property type="project" value="UniProtKB-KW"/>
</dbReference>
<protein>
    <submittedName>
        <fullName evidence="8">Hypothetical PHD type zinc finger protein with BAH domain-containing protein</fullName>
    </submittedName>
</protein>